<dbReference type="GO" id="GO:0008682">
    <property type="term" value="F:3-demethoxyubiquinol 3-hydroxylase activity"/>
    <property type="evidence" value="ECO:0007669"/>
    <property type="project" value="TreeGrafter"/>
</dbReference>
<dbReference type="EMBL" id="BEGY01000122">
    <property type="protein sequence ID" value="GAX84321.1"/>
    <property type="molecule type" value="Genomic_DNA"/>
</dbReference>
<protein>
    <submittedName>
        <fullName evidence="1">Uncharacterized protein</fullName>
    </submittedName>
</protein>
<dbReference type="InterPro" id="IPR011566">
    <property type="entry name" value="Ubq_synth_Coq7"/>
</dbReference>
<dbReference type="PANTHER" id="PTHR11237">
    <property type="entry name" value="COENZYME Q10 BIOSYNTHESIS PROTEIN 7"/>
    <property type="match status" value="1"/>
</dbReference>
<organism evidence="1 2">
    <name type="scientific">Chlamydomonas eustigma</name>
    <dbReference type="NCBI Taxonomy" id="1157962"/>
    <lineage>
        <taxon>Eukaryota</taxon>
        <taxon>Viridiplantae</taxon>
        <taxon>Chlorophyta</taxon>
        <taxon>core chlorophytes</taxon>
        <taxon>Chlorophyceae</taxon>
        <taxon>CS clade</taxon>
        <taxon>Chlamydomonadales</taxon>
        <taxon>Chlamydomonadaceae</taxon>
        <taxon>Chlamydomonas</taxon>
    </lineage>
</organism>
<dbReference type="GO" id="GO:0005743">
    <property type="term" value="C:mitochondrial inner membrane"/>
    <property type="evidence" value="ECO:0007669"/>
    <property type="project" value="TreeGrafter"/>
</dbReference>
<dbReference type="Proteomes" id="UP000232323">
    <property type="component" value="Unassembled WGS sequence"/>
</dbReference>
<dbReference type="STRING" id="1157962.A0A250XMJ0"/>
<proteinExistence type="predicted"/>
<dbReference type="AlphaFoldDB" id="A0A250XMJ0"/>
<reference evidence="1 2" key="1">
    <citation type="submission" date="2017-08" db="EMBL/GenBank/DDBJ databases">
        <title>Acidophilic green algal genome provides insights into adaptation to an acidic environment.</title>
        <authorList>
            <person name="Hirooka S."/>
            <person name="Hirose Y."/>
            <person name="Kanesaki Y."/>
            <person name="Higuchi S."/>
            <person name="Fujiwara T."/>
            <person name="Onuma R."/>
            <person name="Era A."/>
            <person name="Ohbayashi R."/>
            <person name="Uzuka A."/>
            <person name="Nozaki H."/>
            <person name="Yoshikawa H."/>
            <person name="Miyagishima S.Y."/>
        </authorList>
    </citation>
    <scope>NUCLEOTIDE SEQUENCE [LARGE SCALE GENOMIC DNA]</scope>
    <source>
        <strain evidence="1 2">NIES-2499</strain>
    </source>
</reference>
<comment type="caution">
    <text evidence="1">The sequence shown here is derived from an EMBL/GenBank/DDBJ whole genome shotgun (WGS) entry which is preliminary data.</text>
</comment>
<dbReference type="GO" id="GO:0006744">
    <property type="term" value="P:ubiquinone biosynthetic process"/>
    <property type="evidence" value="ECO:0007669"/>
    <property type="project" value="InterPro"/>
</dbReference>
<dbReference type="OrthoDB" id="275371at2759"/>
<evidence type="ECO:0000313" key="1">
    <source>
        <dbReference type="EMBL" id="GAX84321.1"/>
    </source>
</evidence>
<sequence length="237" mass="25365">MAFLARIQYASLQSSVGIAWHIPLVQGLSSYCSWTRNNHTDQSSESTSSSSSEETGRKLINRVARQALAAEVGASAFFRAQAKFNPGGSRIDLQYFKEQEEVQLQGAQRLLIRQRARPSLMQGVLGAAGMVLGAVSAVAPRRVSLAVTGALQDAMTDHFTEQLRELQESGVSAQVPEVREVIRNLRDVERAPEGAPAAPDLLEYSRMKSLSDLGVEGAVGAVVKAGASALLGLSSKL</sequence>
<evidence type="ECO:0000313" key="2">
    <source>
        <dbReference type="Proteomes" id="UP000232323"/>
    </source>
</evidence>
<gene>
    <name evidence="1" type="ORF">CEUSTIGMA_g11743.t1</name>
</gene>
<accession>A0A250XMJ0</accession>
<keyword evidence="2" id="KW-1185">Reference proteome</keyword>
<dbReference type="Pfam" id="PF03232">
    <property type="entry name" value="COQ7"/>
    <property type="match status" value="1"/>
</dbReference>
<name>A0A250XMJ0_9CHLO</name>
<dbReference type="PANTHER" id="PTHR11237:SF4">
    <property type="entry name" value="5-DEMETHOXYUBIQUINONE HYDROXYLASE, MITOCHONDRIAL"/>
    <property type="match status" value="1"/>
</dbReference>